<evidence type="ECO:0008006" key="7">
    <source>
        <dbReference type="Google" id="ProtNLM"/>
    </source>
</evidence>
<dbReference type="OrthoDB" id="9995210at2759"/>
<dbReference type="Proteomes" id="UP000662931">
    <property type="component" value="Chromosome 4"/>
</dbReference>
<name>A0A875RVW6_EENNA</name>
<reference evidence="5" key="1">
    <citation type="submission" date="2020-10" db="EMBL/GenBank/DDBJ databases">
        <authorList>
            <person name="Roach M.J.R."/>
        </authorList>
    </citation>
    <scope>NUCLEOTIDE SEQUENCE</scope>
    <source>
        <strain evidence="5">CBS 1945</strain>
    </source>
</reference>
<dbReference type="EMBL" id="CP064815">
    <property type="protein sequence ID" value="QPG75867.1"/>
    <property type="molecule type" value="Genomic_DNA"/>
</dbReference>
<dbReference type="InterPro" id="IPR036770">
    <property type="entry name" value="Ankyrin_rpt-contain_sf"/>
</dbReference>
<feature type="region of interest" description="Disordered" evidence="4">
    <location>
        <begin position="162"/>
        <end position="185"/>
    </location>
</feature>
<dbReference type="Pfam" id="PF12796">
    <property type="entry name" value="Ank_2"/>
    <property type="match status" value="1"/>
</dbReference>
<dbReference type="RefSeq" id="XP_038779432.1">
    <property type="nucleotide sequence ID" value="XM_038923504.1"/>
</dbReference>
<dbReference type="PANTHER" id="PTHR24180">
    <property type="entry name" value="CYCLIN-DEPENDENT KINASE INHIBITOR 2C-RELATED"/>
    <property type="match status" value="1"/>
</dbReference>
<dbReference type="AlphaFoldDB" id="A0A875RVW6"/>
<evidence type="ECO:0000256" key="4">
    <source>
        <dbReference type="SAM" id="MobiDB-lite"/>
    </source>
</evidence>
<evidence type="ECO:0000313" key="5">
    <source>
        <dbReference type="EMBL" id="QPG75867.1"/>
    </source>
</evidence>
<keyword evidence="2 3" id="KW-0040">ANK repeat</keyword>
<dbReference type="SUPFAM" id="SSF48403">
    <property type="entry name" value="Ankyrin repeat"/>
    <property type="match status" value="1"/>
</dbReference>
<organism evidence="5 6">
    <name type="scientific">Eeniella nana</name>
    <name type="common">Yeast</name>
    <name type="synonym">Brettanomyces nanus</name>
    <dbReference type="NCBI Taxonomy" id="13502"/>
    <lineage>
        <taxon>Eukaryota</taxon>
        <taxon>Fungi</taxon>
        <taxon>Dikarya</taxon>
        <taxon>Ascomycota</taxon>
        <taxon>Saccharomycotina</taxon>
        <taxon>Pichiomycetes</taxon>
        <taxon>Pichiales</taxon>
        <taxon>Pichiaceae</taxon>
        <taxon>Brettanomyces</taxon>
    </lineage>
</organism>
<dbReference type="PROSITE" id="PS50297">
    <property type="entry name" value="ANK_REP_REGION"/>
    <property type="match status" value="1"/>
</dbReference>
<dbReference type="InterPro" id="IPR002110">
    <property type="entry name" value="Ankyrin_rpt"/>
</dbReference>
<evidence type="ECO:0000256" key="1">
    <source>
        <dbReference type="ARBA" id="ARBA00022737"/>
    </source>
</evidence>
<protein>
    <recommendedName>
        <fullName evidence="7">Ankyrin repeat domain-containing protein</fullName>
    </recommendedName>
</protein>
<dbReference type="KEGG" id="bnn:FOA43_003253"/>
<feature type="repeat" description="ANK" evidence="3">
    <location>
        <begin position="87"/>
        <end position="125"/>
    </location>
</feature>
<evidence type="ECO:0000313" key="6">
    <source>
        <dbReference type="Proteomes" id="UP000662931"/>
    </source>
</evidence>
<dbReference type="Gene3D" id="1.25.40.20">
    <property type="entry name" value="Ankyrin repeat-containing domain"/>
    <property type="match status" value="1"/>
</dbReference>
<keyword evidence="1" id="KW-0677">Repeat</keyword>
<proteinExistence type="predicted"/>
<dbReference type="PANTHER" id="PTHR24180:SF53">
    <property type="entry name" value="ANKYRIN REPEAT-CONTAINING PROTEIN C105.02C"/>
    <property type="match status" value="1"/>
</dbReference>
<dbReference type="GeneID" id="62196653"/>
<dbReference type="InterPro" id="IPR051637">
    <property type="entry name" value="Ank_repeat_dom-contain_49"/>
</dbReference>
<dbReference type="PROSITE" id="PS50088">
    <property type="entry name" value="ANK_REPEAT"/>
    <property type="match status" value="1"/>
</dbReference>
<keyword evidence="6" id="KW-1185">Reference proteome</keyword>
<evidence type="ECO:0000256" key="3">
    <source>
        <dbReference type="PROSITE-ProRule" id="PRU00023"/>
    </source>
</evidence>
<evidence type="ECO:0000256" key="2">
    <source>
        <dbReference type="ARBA" id="ARBA00023043"/>
    </source>
</evidence>
<sequence length="185" mass="20656">MSDDAIRGASSEEQIIEAARRNNMDLFNSVEADYRDKPQEFIGVINEARDATGDSALHLCCKYGCYEVMDVILDFQGINLEPKNPMTGDTPMHYAAYYSFQEPDYALFLIEQLIEIGADPTVKNNDGLKPVDIVGGSNEKLKKALQSAEYAMSAQLAIEIVDDEGEDDKEEEEDNKEDEALEQSK</sequence>
<gene>
    <name evidence="5" type="ORF">FOA43_003253</name>
</gene>
<dbReference type="SMART" id="SM00248">
    <property type="entry name" value="ANK"/>
    <property type="match status" value="2"/>
</dbReference>
<accession>A0A875RVW6</accession>